<dbReference type="GeneID" id="36573960"/>
<evidence type="ECO:0000313" key="3">
    <source>
        <dbReference type="EMBL" id="PSS12894.1"/>
    </source>
</evidence>
<accession>A0A2T3AW39</accession>
<sequence length="230" mass="26140">MSLHSFLFLFFPCFLPFTSSRIRIEKGKKRTKQEKKSQQKSTHTHTRTMERFVLTHLMALKLRIRLLMCHANTPHEKELITQLCVALYARIRLKARSVRRPAAVASKLIDEAWPAVFPRGRPERKKLGPSPLRQSLCAVELEVEEEIEEAEEEKGKGKGDGEGETDGELEVRYPPRPPPRRSAGPSPLRQSESLLEEPDFSQDHSADVADEEPLHLGAGEGEPVEMRSGW</sequence>
<protein>
    <submittedName>
        <fullName evidence="3">Uncharacterized protein</fullName>
    </submittedName>
</protein>
<feature type="signal peptide" evidence="2">
    <location>
        <begin position="1"/>
        <end position="20"/>
    </location>
</feature>
<dbReference type="InParanoid" id="A0A2T3AW39"/>
<evidence type="ECO:0000256" key="2">
    <source>
        <dbReference type="SAM" id="SignalP"/>
    </source>
</evidence>
<dbReference type="RefSeq" id="XP_024718885.1">
    <property type="nucleotide sequence ID" value="XM_024865879.1"/>
</dbReference>
<evidence type="ECO:0000256" key="1">
    <source>
        <dbReference type="SAM" id="MobiDB-lite"/>
    </source>
</evidence>
<feature type="region of interest" description="Disordered" evidence="1">
    <location>
        <begin position="26"/>
        <end position="46"/>
    </location>
</feature>
<name>A0A2T3AW39_AMORE</name>
<keyword evidence="2" id="KW-0732">Signal</keyword>
<proteinExistence type="predicted"/>
<feature type="region of interest" description="Disordered" evidence="1">
    <location>
        <begin position="144"/>
        <end position="230"/>
    </location>
</feature>
<keyword evidence="4" id="KW-1185">Reference proteome</keyword>
<reference evidence="3 4" key="1">
    <citation type="journal article" date="2018" name="New Phytol.">
        <title>Comparative genomics and transcriptomics depict ericoid mycorrhizal fungi as versatile saprotrophs and plant mutualists.</title>
        <authorList>
            <person name="Martino E."/>
            <person name="Morin E."/>
            <person name="Grelet G.A."/>
            <person name="Kuo A."/>
            <person name="Kohler A."/>
            <person name="Daghino S."/>
            <person name="Barry K.W."/>
            <person name="Cichocki N."/>
            <person name="Clum A."/>
            <person name="Dockter R.B."/>
            <person name="Hainaut M."/>
            <person name="Kuo R.C."/>
            <person name="LaButti K."/>
            <person name="Lindahl B.D."/>
            <person name="Lindquist E.A."/>
            <person name="Lipzen A."/>
            <person name="Khouja H.R."/>
            <person name="Magnuson J."/>
            <person name="Murat C."/>
            <person name="Ohm R.A."/>
            <person name="Singer S.W."/>
            <person name="Spatafora J.W."/>
            <person name="Wang M."/>
            <person name="Veneault-Fourrey C."/>
            <person name="Henrissat B."/>
            <person name="Grigoriev I.V."/>
            <person name="Martin F.M."/>
            <person name="Perotto S."/>
        </authorList>
    </citation>
    <scope>NUCLEOTIDE SEQUENCE [LARGE SCALE GENOMIC DNA]</scope>
    <source>
        <strain evidence="3 4">ATCC 22711</strain>
    </source>
</reference>
<gene>
    <name evidence="3" type="ORF">M430DRAFT_29479</name>
</gene>
<dbReference type="Proteomes" id="UP000241818">
    <property type="component" value="Unassembled WGS sequence"/>
</dbReference>
<dbReference type="EMBL" id="KZ679014">
    <property type="protein sequence ID" value="PSS12894.1"/>
    <property type="molecule type" value="Genomic_DNA"/>
</dbReference>
<organism evidence="3 4">
    <name type="scientific">Amorphotheca resinae ATCC 22711</name>
    <dbReference type="NCBI Taxonomy" id="857342"/>
    <lineage>
        <taxon>Eukaryota</taxon>
        <taxon>Fungi</taxon>
        <taxon>Dikarya</taxon>
        <taxon>Ascomycota</taxon>
        <taxon>Pezizomycotina</taxon>
        <taxon>Leotiomycetes</taxon>
        <taxon>Helotiales</taxon>
        <taxon>Amorphothecaceae</taxon>
        <taxon>Amorphotheca</taxon>
    </lineage>
</organism>
<evidence type="ECO:0000313" key="4">
    <source>
        <dbReference type="Proteomes" id="UP000241818"/>
    </source>
</evidence>
<dbReference type="AlphaFoldDB" id="A0A2T3AW39"/>
<feature type="chain" id="PRO_5015742081" evidence="2">
    <location>
        <begin position="21"/>
        <end position="230"/>
    </location>
</feature>